<dbReference type="CDD" id="cd00322">
    <property type="entry name" value="FNR_like"/>
    <property type="match status" value="1"/>
</dbReference>
<keyword evidence="1" id="KW-0472">Membrane</keyword>
<evidence type="ECO:0000256" key="1">
    <source>
        <dbReference type="SAM" id="Phobius"/>
    </source>
</evidence>
<feature type="transmembrane region" description="Helical" evidence="1">
    <location>
        <begin position="44"/>
        <end position="63"/>
    </location>
</feature>
<dbReference type="Gene3D" id="2.40.30.10">
    <property type="entry name" value="Translation factors"/>
    <property type="match status" value="1"/>
</dbReference>
<feature type="transmembrane region" description="Helical" evidence="1">
    <location>
        <begin position="96"/>
        <end position="113"/>
    </location>
</feature>
<reference evidence="3 4" key="1">
    <citation type="journal article" date="2016" name="Nat. Commun.">
        <title>Thousands of microbial genomes shed light on interconnected biogeochemical processes in an aquifer system.</title>
        <authorList>
            <person name="Anantharaman K."/>
            <person name="Brown C.T."/>
            <person name="Hug L.A."/>
            <person name="Sharon I."/>
            <person name="Castelle C.J."/>
            <person name="Probst A.J."/>
            <person name="Thomas B.C."/>
            <person name="Singh A."/>
            <person name="Wilkins M.J."/>
            <person name="Karaoz U."/>
            <person name="Brodie E.L."/>
            <person name="Williams K.H."/>
            <person name="Hubbard S.S."/>
            <person name="Banfield J.F."/>
        </authorList>
    </citation>
    <scope>NUCLEOTIDE SEQUENCE [LARGE SCALE GENOMIC DNA]</scope>
</reference>
<dbReference type="PANTHER" id="PTHR47354:SF5">
    <property type="entry name" value="PROTEIN RFBI"/>
    <property type="match status" value="1"/>
</dbReference>
<dbReference type="SUPFAM" id="SSF63380">
    <property type="entry name" value="Riboflavin synthase domain-like"/>
    <property type="match status" value="1"/>
</dbReference>
<comment type="caution">
    <text evidence="3">The sequence shown here is derived from an EMBL/GenBank/DDBJ whole genome shotgun (WGS) entry which is preliminary data.</text>
</comment>
<evidence type="ECO:0000259" key="2">
    <source>
        <dbReference type="PROSITE" id="PS51384"/>
    </source>
</evidence>
<dbReference type="InterPro" id="IPR017938">
    <property type="entry name" value="Riboflavin_synthase-like_b-brl"/>
</dbReference>
<feature type="transmembrane region" description="Helical" evidence="1">
    <location>
        <begin position="191"/>
        <end position="213"/>
    </location>
</feature>
<dbReference type="InterPro" id="IPR001433">
    <property type="entry name" value="OxRdtase_FAD/NAD-bd"/>
</dbReference>
<dbReference type="PROSITE" id="PS51384">
    <property type="entry name" value="FAD_FR"/>
    <property type="match status" value="1"/>
</dbReference>
<protein>
    <recommendedName>
        <fullName evidence="2">FAD-binding FR-type domain-containing protein</fullName>
    </recommendedName>
</protein>
<dbReference type="Gene3D" id="3.40.50.80">
    <property type="entry name" value="Nucleotide-binding domain of ferredoxin-NADP reductase (FNR) module"/>
    <property type="match status" value="1"/>
</dbReference>
<name>A0A1F4V1V0_UNCKA</name>
<accession>A0A1F4V1V0</accession>
<dbReference type="PRINTS" id="PR00410">
    <property type="entry name" value="PHEHYDRXLASE"/>
</dbReference>
<dbReference type="STRING" id="1802624.A2982_03015"/>
<organism evidence="3 4">
    <name type="scientific">candidate division WWE3 bacterium RIFCSPLOWO2_01_FULL_39_13</name>
    <dbReference type="NCBI Taxonomy" id="1802624"/>
    <lineage>
        <taxon>Bacteria</taxon>
        <taxon>Katanobacteria</taxon>
    </lineage>
</organism>
<feature type="transmembrane region" description="Helical" evidence="1">
    <location>
        <begin position="167"/>
        <end position="185"/>
    </location>
</feature>
<dbReference type="Pfam" id="PF00175">
    <property type="entry name" value="NAD_binding_1"/>
    <property type="match status" value="1"/>
</dbReference>
<feature type="domain" description="FAD-binding FR-type" evidence="2">
    <location>
        <begin position="256"/>
        <end position="369"/>
    </location>
</feature>
<keyword evidence="1" id="KW-0812">Transmembrane</keyword>
<keyword evidence="1" id="KW-1133">Transmembrane helix</keyword>
<proteinExistence type="predicted"/>
<evidence type="ECO:0000313" key="4">
    <source>
        <dbReference type="Proteomes" id="UP000178771"/>
    </source>
</evidence>
<sequence length="506" mass="56879">MIKAIDYFLNRITMYRLVLYILVALILTGMLAGIFGYIPYSAVSIGISVILVVGICCVSNRLFSAFYNAPVNVESVYITALILVLILHPVQNTSDIKLLVWASILSMASKYIFAVNRKHIFNPAAIAVVLTSIGFGGSGSWWVGYTVMTPVVIIGSLLIIRKIKREDLFFAFVLTAVVVGSLMTINRGGNILTFFNHLLFRSSLFFFAGIMLTEPLTTPPSAKHRIIYGIITGVLFLPQIHIKGFYTTPELALVLGNIYSYLVSPKEKLWLALKEKVMSSRTVVDFVFHPVSKFSYLPGQYMEWTLAHDHPDTRGNRRYFTLASSPTEDNIKLGVKFYEKSSSFKKSLFGLEANSHIIASQLAGNFTLPNDPSKKLAFIAGGIGVTPFRSMIKYLIDKNEARSIILLYFNKTEDEIVYKDVFEHAKELFDIRTVYVLSDLSSISDRWKGRKGIVTDEMIRKEVPDYKERLFYISGSHVMVSSCGQILKSMGLKNSQIKRDYFPGLT</sequence>
<dbReference type="Proteomes" id="UP000178771">
    <property type="component" value="Unassembled WGS sequence"/>
</dbReference>
<dbReference type="InterPro" id="IPR017927">
    <property type="entry name" value="FAD-bd_FR_type"/>
</dbReference>
<dbReference type="EMBL" id="MEVH01000030">
    <property type="protein sequence ID" value="OGC51132.1"/>
    <property type="molecule type" value="Genomic_DNA"/>
</dbReference>
<dbReference type="AlphaFoldDB" id="A0A1F4V1V0"/>
<dbReference type="InterPro" id="IPR050415">
    <property type="entry name" value="MRET"/>
</dbReference>
<dbReference type="SUPFAM" id="SSF52343">
    <property type="entry name" value="Ferredoxin reductase-like, C-terminal NADP-linked domain"/>
    <property type="match status" value="1"/>
</dbReference>
<gene>
    <name evidence="3" type="ORF">A2982_03015</name>
</gene>
<feature type="transmembrane region" description="Helical" evidence="1">
    <location>
        <begin position="225"/>
        <end position="242"/>
    </location>
</feature>
<feature type="transmembrane region" description="Helical" evidence="1">
    <location>
        <begin position="75"/>
        <end position="90"/>
    </location>
</feature>
<feature type="transmembrane region" description="Helical" evidence="1">
    <location>
        <begin position="142"/>
        <end position="160"/>
    </location>
</feature>
<feature type="transmembrane region" description="Helical" evidence="1">
    <location>
        <begin position="120"/>
        <end position="136"/>
    </location>
</feature>
<dbReference type="PANTHER" id="PTHR47354">
    <property type="entry name" value="NADH OXIDOREDUCTASE HCR"/>
    <property type="match status" value="1"/>
</dbReference>
<dbReference type="GO" id="GO:0016491">
    <property type="term" value="F:oxidoreductase activity"/>
    <property type="evidence" value="ECO:0007669"/>
    <property type="project" value="InterPro"/>
</dbReference>
<feature type="transmembrane region" description="Helical" evidence="1">
    <location>
        <begin position="17"/>
        <end position="38"/>
    </location>
</feature>
<dbReference type="InterPro" id="IPR039261">
    <property type="entry name" value="FNR_nucleotide-bd"/>
</dbReference>
<evidence type="ECO:0000313" key="3">
    <source>
        <dbReference type="EMBL" id="OGC51132.1"/>
    </source>
</evidence>